<keyword evidence="9" id="KW-1185">Reference proteome</keyword>
<evidence type="ECO:0000256" key="1">
    <source>
        <dbReference type="ARBA" id="ARBA00004651"/>
    </source>
</evidence>
<evidence type="ECO:0000313" key="8">
    <source>
        <dbReference type="EMBL" id="GAC60707.1"/>
    </source>
</evidence>
<dbReference type="PANTHER" id="PTHR42718">
    <property type="entry name" value="MAJOR FACILITATOR SUPERFAMILY MULTIDRUG TRANSPORTER MFSC"/>
    <property type="match status" value="1"/>
</dbReference>
<dbReference type="Pfam" id="PF07690">
    <property type="entry name" value="MFS_1"/>
    <property type="match status" value="1"/>
</dbReference>
<dbReference type="RefSeq" id="WP_006896095.1">
    <property type="nucleotide sequence ID" value="NZ_BANU01000011.1"/>
</dbReference>
<dbReference type="PROSITE" id="PS50850">
    <property type="entry name" value="MFS"/>
    <property type="match status" value="1"/>
</dbReference>
<gene>
    <name evidence="8" type="ORF">GSI01S_11_00490</name>
</gene>
<sequence length="130" mass="13613">MTTTAVPVSEERRSWLPLIGLFFAQVLMSFNVAALPVSIGGMVDDFDATPTAVGTTIVMYGLAVAALVMLGGKLGQRVGWVMIFRIVVVTFACSSLMMIFSPSVGWAIAGQGLAGASAGHHRAVAGRIDR</sequence>
<comment type="caution">
    <text evidence="8">The sequence shown here is derived from an EMBL/GenBank/DDBJ whole genome shotgun (WGS) entry which is preliminary data.</text>
</comment>
<keyword evidence="2" id="KW-0813">Transport</keyword>
<dbReference type="Proteomes" id="UP000035083">
    <property type="component" value="Unassembled WGS sequence"/>
</dbReference>
<dbReference type="PANTHER" id="PTHR42718:SF9">
    <property type="entry name" value="MAJOR FACILITATOR SUPERFAMILY MULTIDRUG TRANSPORTER MFSC"/>
    <property type="match status" value="1"/>
</dbReference>
<evidence type="ECO:0000259" key="7">
    <source>
        <dbReference type="PROSITE" id="PS50850"/>
    </source>
</evidence>
<keyword evidence="3 6" id="KW-0812">Transmembrane</keyword>
<dbReference type="InterPro" id="IPR020846">
    <property type="entry name" value="MFS_dom"/>
</dbReference>
<dbReference type="AlphaFoldDB" id="L7LKT2"/>
<dbReference type="InterPro" id="IPR036259">
    <property type="entry name" value="MFS_trans_sf"/>
</dbReference>
<dbReference type="GO" id="GO:0005886">
    <property type="term" value="C:plasma membrane"/>
    <property type="evidence" value="ECO:0007669"/>
    <property type="project" value="UniProtKB-SubCell"/>
</dbReference>
<evidence type="ECO:0000256" key="3">
    <source>
        <dbReference type="ARBA" id="ARBA00022692"/>
    </source>
</evidence>
<feature type="transmembrane region" description="Helical" evidence="6">
    <location>
        <begin position="82"/>
        <end position="100"/>
    </location>
</feature>
<feature type="domain" description="Major facilitator superfamily (MFS) profile" evidence="7">
    <location>
        <begin position="17"/>
        <end position="130"/>
    </location>
</feature>
<dbReference type="EMBL" id="BANU01000011">
    <property type="protein sequence ID" value="GAC60707.1"/>
    <property type="molecule type" value="Genomic_DNA"/>
</dbReference>
<feature type="transmembrane region" description="Helical" evidence="6">
    <location>
        <begin position="51"/>
        <end position="70"/>
    </location>
</feature>
<feature type="transmembrane region" description="Helical" evidence="6">
    <location>
        <begin position="15"/>
        <end position="39"/>
    </location>
</feature>
<evidence type="ECO:0000256" key="5">
    <source>
        <dbReference type="ARBA" id="ARBA00023136"/>
    </source>
</evidence>
<organism evidence="8 9">
    <name type="scientific">Gordonia sihwensis NBRC 108236</name>
    <dbReference type="NCBI Taxonomy" id="1223544"/>
    <lineage>
        <taxon>Bacteria</taxon>
        <taxon>Bacillati</taxon>
        <taxon>Actinomycetota</taxon>
        <taxon>Actinomycetes</taxon>
        <taxon>Mycobacteriales</taxon>
        <taxon>Gordoniaceae</taxon>
        <taxon>Gordonia</taxon>
    </lineage>
</organism>
<evidence type="ECO:0000256" key="2">
    <source>
        <dbReference type="ARBA" id="ARBA00022448"/>
    </source>
</evidence>
<accession>L7LKT2</accession>
<proteinExistence type="predicted"/>
<dbReference type="eggNOG" id="COG0477">
    <property type="taxonomic scope" value="Bacteria"/>
</dbReference>
<protein>
    <submittedName>
        <fullName evidence="8">Putative major facilitator superfamily transporter</fullName>
    </submittedName>
</protein>
<reference evidence="8 9" key="1">
    <citation type="submission" date="2012-12" db="EMBL/GenBank/DDBJ databases">
        <title>Whole genome shotgun sequence of Gordonia sihwensis NBRC 108236.</title>
        <authorList>
            <person name="Yoshida I."/>
            <person name="Hosoyama A."/>
            <person name="Tsuchikane K."/>
            <person name="Ando Y."/>
            <person name="Baba S."/>
            <person name="Ohji S."/>
            <person name="Hamada M."/>
            <person name="Tamura T."/>
            <person name="Yamazoe A."/>
            <person name="Yamazaki S."/>
            <person name="Fujita N."/>
        </authorList>
    </citation>
    <scope>NUCLEOTIDE SEQUENCE [LARGE SCALE GENOMIC DNA]</scope>
    <source>
        <strain evidence="8 9">NBRC 108236</strain>
    </source>
</reference>
<dbReference type="Gene3D" id="1.20.1250.20">
    <property type="entry name" value="MFS general substrate transporter like domains"/>
    <property type="match status" value="1"/>
</dbReference>
<dbReference type="SUPFAM" id="SSF103473">
    <property type="entry name" value="MFS general substrate transporter"/>
    <property type="match status" value="1"/>
</dbReference>
<dbReference type="GO" id="GO:0022857">
    <property type="term" value="F:transmembrane transporter activity"/>
    <property type="evidence" value="ECO:0007669"/>
    <property type="project" value="InterPro"/>
</dbReference>
<evidence type="ECO:0000256" key="6">
    <source>
        <dbReference type="SAM" id="Phobius"/>
    </source>
</evidence>
<evidence type="ECO:0000313" key="9">
    <source>
        <dbReference type="Proteomes" id="UP000035083"/>
    </source>
</evidence>
<evidence type="ECO:0000256" key="4">
    <source>
        <dbReference type="ARBA" id="ARBA00022989"/>
    </source>
</evidence>
<comment type="subcellular location">
    <subcellularLocation>
        <location evidence="1">Cell membrane</location>
        <topology evidence="1">Multi-pass membrane protein</topology>
    </subcellularLocation>
</comment>
<name>L7LKT2_9ACTN</name>
<keyword evidence="5 6" id="KW-0472">Membrane</keyword>
<dbReference type="InterPro" id="IPR011701">
    <property type="entry name" value="MFS"/>
</dbReference>
<keyword evidence="4 6" id="KW-1133">Transmembrane helix</keyword>